<evidence type="ECO:0000313" key="10">
    <source>
        <dbReference type="Proteomes" id="UP001152795"/>
    </source>
</evidence>
<dbReference type="Proteomes" id="UP001152795">
    <property type="component" value="Unassembled WGS sequence"/>
</dbReference>
<evidence type="ECO:0000256" key="1">
    <source>
        <dbReference type="ARBA" id="ARBA00004141"/>
    </source>
</evidence>
<evidence type="ECO:0000256" key="7">
    <source>
        <dbReference type="ARBA" id="ARBA00023136"/>
    </source>
</evidence>
<evidence type="ECO:0000256" key="8">
    <source>
        <dbReference type="ARBA" id="ARBA00023303"/>
    </source>
</evidence>
<dbReference type="InterPro" id="IPR029569">
    <property type="entry name" value="CALHM"/>
</dbReference>
<reference evidence="9" key="1">
    <citation type="submission" date="2020-04" db="EMBL/GenBank/DDBJ databases">
        <authorList>
            <person name="Alioto T."/>
            <person name="Alioto T."/>
            <person name="Gomez Garrido J."/>
        </authorList>
    </citation>
    <scope>NUCLEOTIDE SEQUENCE</scope>
    <source>
        <strain evidence="9">A484AB</strain>
    </source>
</reference>
<keyword evidence="5" id="KW-1133">Transmembrane helix</keyword>
<dbReference type="PANTHER" id="PTHR32261">
    <property type="entry name" value="CALCIUM HOMEOSTASIS MODULATOR PROTEIN"/>
    <property type="match status" value="1"/>
</dbReference>
<keyword evidence="3" id="KW-0813">Transport</keyword>
<keyword evidence="8" id="KW-0407">Ion channel</keyword>
<comment type="subcellular location">
    <subcellularLocation>
        <location evidence="1">Membrane</location>
        <topology evidence="1">Multi-pass membrane protein</topology>
    </subcellularLocation>
</comment>
<name>A0A6S7G923_PARCT</name>
<evidence type="ECO:0000256" key="3">
    <source>
        <dbReference type="ARBA" id="ARBA00022448"/>
    </source>
</evidence>
<comment type="caution">
    <text evidence="9">The sequence shown here is derived from an EMBL/GenBank/DDBJ whole genome shotgun (WGS) entry which is preliminary data.</text>
</comment>
<dbReference type="GO" id="GO:0005886">
    <property type="term" value="C:plasma membrane"/>
    <property type="evidence" value="ECO:0007669"/>
    <property type="project" value="TreeGrafter"/>
</dbReference>
<dbReference type="AlphaFoldDB" id="A0A6S7G923"/>
<keyword evidence="4" id="KW-0812">Transmembrane</keyword>
<accession>A0A6S7G923</accession>
<evidence type="ECO:0000256" key="5">
    <source>
        <dbReference type="ARBA" id="ARBA00022989"/>
    </source>
</evidence>
<dbReference type="GO" id="GO:1904669">
    <property type="term" value="P:ATP export"/>
    <property type="evidence" value="ECO:0007669"/>
    <property type="project" value="UniProtKB-ARBA"/>
</dbReference>
<dbReference type="OrthoDB" id="5962981at2759"/>
<dbReference type="Pfam" id="PF14798">
    <property type="entry name" value="Ca_hom_mod"/>
    <property type="match status" value="1"/>
</dbReference>
<evidence type="ECO:0000313" key="9">
    <source>
        <dbReference type="EMBL" id="CAB3985629.1"/>
    </source>
</evidence>
<comment type="similarity">
    <text evidence="2">Belongs to the CALHM family.</text>
</comment>
<sequence length="266" mass="30771">MLEFCKKIMQRDVFKNITIVLAVYGIQVVLFKDLFRCTCRNHKSYGLTFLFFPAIILLVLSMIVCQRFWRVATTIFKHSNYKTRCNYFLSSLVEFFRPLLAPASWIIVALLRGECYVCIRIGPGSECMSDEQEVNSIDFNHYYFQSFILGSACLVSMVIFATGIFCIQRCCTDSYDRLPTYDDLIRAKKNAIVEVFKNRTKEMANDYAEKVVENSFCDQKESEIDVDERFIQAREKVQAICGQKLASGYMIDIPFTSMEMTSNSTM</sequence>
<dbReference type="EMBL" id="CACRXK020000893">
    <property type="protein sequence ID" value="CAB3985629.1"/>
    <property type="molecule type" value="Genomic_DNA"/>
</dbReference>
<keyword evidence="10" id="KW-1185">Reference proteome</keyword>
<dbReference type="GO" id="GO:0005261">
    <property type="term" value="F:monoatomic cation channel activity"/>
    <property type="evidence" value="ECO:0007669"/>
    <property type="project" value="TreeGrafter"/>
</dbReference>
<keyword evidence="6" id="KW-0406">Ion transport</keyword>
<organism evidence="9 10">
    <name type="scientific">Paramuricea clavata</name>
    <name type="common">Red gorgonian</name>
    <name type="synonym">Violescent sea-whip</name>
    <dbReference type="NCBI Taxonomy" id="317549"/>
    <lineage>
        <taxon>Eukaryota</taxon>
        <taxon>Metazoa</taxon>
        <taxon>Cnidaria</taxon>
        <taxon>Anthozoa</taxon>
        <taxon>Octocorallia</taxon>
        <taxon>Malacalcyonacea</taxon>
        <taxon>Plexauridae</taxon>
        <taxon>Paramuricea</taxon>
    </lineage>
</organism>
<evidence type="ECO:0000256" key="2">
    <source>
        <dbReference type="ARBA" id="ARBA00008497"/>
    </source>
</evidence>
<proteinExistence type="inferred from homology"/>
<gene>
    <name evidence="9" type="ORF">PACLA_8A043472</name>
</gene>
<evidence type="ECO:0000256" key="4">
    <source>
        <dbReference type="ARBA" id="ARBA00022692"/>
    </source>
</evidence>
<dbReference type="PANTHER" id="PTHR32261:SF1">
    <property type="entry name" value="CALCIUM HOMEOSTASIS MODULATOR PROTEIN"/>
    <property type="match status" value="1"/>
</dbReference>
<evidence type="ECO:0000256" key="6">
    <source>
        <dbReference type="ARBA" id="ARBA00023065"/>
    </source>
</evidence>
<keyword evidence="7" id="KW-0472">Membrane</keyword>
<protein>
    <submittedName>
        <fullName evidence="9">Uncharacterized protein</fullName>
    </submittedName>
</protein>